<gene>
    <name evidence="1" type="ORF">FHS42_006191</name>
</gene>
<dbReference type="AlphaFoldDB" id="A0A7W9QFJ9"/>
<proteinExistence type="predicted"/>
<protein>
    <submittedName>
        <fullName evidence="1">Uncharacterized protein</fullName>
    </submittedName>
</protein>
<dbReference type="Proteomes" id="UP000588098">
    <property type="component" value="Unassembled WGS sequence"/>
</dbReference>
<evidence type="ECO:0000313" key="2">
    <source>
        <dbReference type="Proteomes" id="UP000588098"/>
    </source>
</evidence>
<sequence>MAMRKAKVQEQVVQAVARSNPGDRLVATVHGISGPAPQLTMAFGFIMLFVVKYYFVTVTERAVVVHRAAKFTGRPGDVVFNLPREQAHGIASEVRHGRQWNSFRLLFPGAAKPTRINVAAPWANDLGRLLSALGAAAPASG</sequence>
<reference evidence="1 2" key="1">
    <citation type="submission" date="2020-08" db="EMBL/GenBank/DDBJ databases">
        <title>Genomic Encyclopedia of Type Strains, Phase III (KMG-III): the genomes of soil and plant-associated and newly described type strains.</title>
        <authorList>
            <person name="Whitman W."/>
        </authorList>
    </citation>
    <scope>NUCLEOTIDE SEQUENCE [LARGE SCALE GENOMIC DNA]</scope>
    <source>
        <strain evidence="1 2">CECT 8305</strain>
    </source>
</reference>
<dbReference type="EMBL" id="JACHJL010000021">
    <property type="protein sequence ID" value="MBB5939099.1"/>
    <property type="molecule type" value="Genomic_DNA"/>
</dbReference>
<evidence type="ECO:0000313" key="1">
    <source>
        <dbReference type="EMBL" id="MBB5939099.1"/>
    </source>
</evidence>
<name>A0A7W9QFJ9_9ACTN</name>
<organism evidence="1 2">
    <name type="scientific">Streptomyces zagrosensis</name>
    <dbReference type="NCBI Taxonomy" id="1042984"/>
    <lineage>
        <taxon>Bacteria</taxon>
        <taxon>Bacillati</taxon>
        <taxon>Actinomycetota</taxon>
        <taxon>Actinomycetes</taxon>
        <taxon>Kitasatosporales</taxon>
        <taxon>Streptomycetaceae</taxon>
        <taxon>Streptomyces</taxon>
    </lineage>
</organism>
<comment type="caution">
    <text evidence="1">The sequence shown here is derived from an EMBL/GenBank/DDBJ whole genome shotgun (WGS) entry which is preliminary data.</text>
</comment>
<accession>A0A7W9QFJ9</accession>
<dbReference type="RefSeq" id="WP_184577606.1">
    <property type="nucleotide sequence ID" value="NZ_JACHJL010000021.1"/>
</dbReference>
<keyword evidence="2" id="KW-1185">Reference proteome</keyword>